<reference evidence="2 3" key="1">
    <citation type="submission" date="2012-06" db="EMBL/GenBank/DDBJ databases">
        <title>Complete sequence of Thiocystis violascens DSM 198.</title>
        <authorList>
            <consortium name="US DOE Joint Genome Institute"/>
            <person name="Lucas S."/>
            <person name="Han J."/>
            <person name="Lapidus A."/>
            <person name="Cheng J.-F."/>
            <person name="Goodwin L."/>
            <person name="Pitluck S."/>
            <person name="Peters L."/>
            <person name="Ovchinnikova G."/>
            <person name="Teshima H."/>
            <person name="Detter J.C."/>
            <person name="Han C."/>
            <person name="Tapia R."/>
            <person name="Land M."/>
            <person name="Hauser L."/>
            <person name="Kyrpides N."/>
            <person name="Ivanova N."/>
            <person name="Pagani I."/>
            <person name="Vogl K."/>
            <person name="Liu Z."/>
            <person name="Frigaard N.-U."/>
            <person name="Bryant D."/>
            <person name="Woyke T."/>
        </authorList>
    </citation>
    <scope>NUCLEOTIDE SEQUENCE [LARGE SCALE GENOMIC DNA]</scope>
    <source>
        <strain evidence="3">ATCC 17096 / DSM 198 / 6111</strain>
    </source>
</reference>
<proteinExistence type="predicted"/>
<evidence type="ECO:0000313" key="2">
    <source>
        <dbReference type="EMBL" id="AFL75609.1"/>
    </source>
</evidence>
<keyword evidence="1" id="KW-0732">Signal</keyword>
<feature type="signal peptide" evidence="1">
    <location>
        <begin position="1"/>
        <end position="23"/>
    </location>
</feature>
<dbReference type="RefSeq" id="WP_014780000.1">
    <property type="nucleotide sequence ID" value="NC_018012.1"/>
</dbReference>
<dbReference type="HOGENOM" id="CLU_066206_1_0_6"/>
<dbReference type="KEGG" id="tvi:Thivi_3765"/>
<dbReference type="AlphaFoldDB" id="I3YF41"/>
<dbReference type="InterPro" id="IPR025737">
    <property type="entry name" value="FApF"/>
</dbReference>
<keyword evidence="3" id="KW-1185">Reference proteome</keyword>
<dbReference type="Proteomes" id="UP000006062">
    <property type="component" value="Chromosome"/>
</dbReference>
<sequence>MRYSGLTALTVAFGLVVAPLASAYDLPSVNLGFTSFLDGAPPAGPGWYAQQYVQFYRNGRFKDADGDDMRLPVRLPSGPALKKAQVDVNIGITQLTFQSNQELVFGAKWGMNLMLPYADINLDPDDNLALASNSANLGDLLIGPFLQWDPIMGPNGPRFVQRIEFQMLLPTGDYDEDAALNPGSNFFSFNPYWAATAFLMPKWTLSWRLHYLWNAENEDPYRPLGADDTQAGQAVHVNFASEYEVLPNRLRVGVNGYYLKQFTDSKLNGHDVADSREQVLGIGPGLVYHFSQHDHLFLNAYWETCAENRPEGSRLNLRYVHHFH</sequence>
<evidence type="ECO:0000313" key="3">
    <source>
        <dbReference type="Proteomes" id="UP000006062"/>
    </source>
</evidence>
<organism evidence="2 3">
    <name type="scientific">Thiocystis violascens (strain ATCC 17096 / DSM 198 / 6111)</name>
    <name type="common">Chromatium violascens</name>
    <dbReference type="NCBI Taxonomy" id="765911"/>
    <lineage>
        <taxon>Bacteria</taxon>
        <taxon>Pseudomonadati</taxon>
        <taxon>Pseudomonadota</taxon>
        <taxon>Gammaproteobacteria</taxon>
        <taxon>Chromatiales</taxon>
        <taxon>Chromatiaceae</taxon>
        <taxon>Thiocystis</taxon>
    </lineage>
</organism>
<dbReference type="EMBL" id="CP003154">
    <property type="protein sequence ID" value="AFL75609.1"/>
    <property type="molecule type" value="Genomic_DNA"/>
</dbReference>
<feature type="chain" id="PRO_5003683017" evidence="1">
    <location>
        <begin position="24"/>
        <end position="324"/>
    </location>
</feature>
<dbReference type="eggNOG" id="COG4313">
    <property type="taxonomic scope" value="Bacteria"/>
</dbReference>
<dbReference type="Pfam" id="PF13557">
    <property type="entry name" value="Phenol_MetA_deg"/>
    <property type="match status" value="1"/>
</dbReference>
<protein>
    <submittedName>
        <fullName evidence="2">Protein involved in meta-pathway of phenol degradation</fullName>
    </submittedName>
</protein>
<gene>
    <name evidence="2" type="ordered locus">Thivi_3765</name>
</gene>
<evidence type="ECO:0000256" key="1">
    <source>
        <dbReference type="SAM" id="SignalP"/>
    </source>
</evidence>
<accession>I3YF41</accession>
<dbReference type="OrthoDB" id="8639774at2"/>
<name>I3YF41_THIV6</name>